<evidence type="ECO:0000256" key="1">
    <source>
        <dbReference type="ARBA" id="ARBA00022741"/>
    </source>
</evidence>
<dbReference type="PANTHER" id="PTHR43261">
    <property type="entry name" value="TRANSLATION ELONGATION FACTOR G-RELATED"/>
    <property type="match status" value="1"/>
</dbReference>
<dbReference type="PROSITE" id="PS51722">
    <property type="entry name" value="G_TR_2"/>
    <property type="match status" value="1"/>
</dbReference>
<name>A0ABT1S4K7_9FIRM</name>
<evidence type="ECO:0000259" key="4">
    <source>
        <dbReference type="PROSITE" id="PS51722"/>
    </source>
</evidence>
<evidence type="ECO:0000256" key="2">
    <source>
        <dbReference type="ARBA" id="ARBA00022917"/>
    </source>
</evidence>
<dbReference type="EMBL" id="JANFZH010000122">
    <property type="protein sequence ID" value="MCQ4841876.1"/>
    <property type="molecule type" value="Genomic_DNA"/>
</dbReference>
<keyword evidence="2" id="KW-0648">Protein biosynthesis</keyword>
<dbReference type="PANTHER" id="PTHR43261:SF1">
    <property type="entry name" value="RIBOSOME-RELEASING FACTOR 2, MITOCHONDRIAL"/>
    <property type="match status" value="1"/>
</dbReference>
<evidence type="ECO:0000313" key="6">
    <source>
        <dbReference type="Proteomes" id="UP001524473"/>
    </source>
</evidence>
<sequence>VDFTVEVERSLRVLDGAVATFCAVGGVEPQSETVWRQADKYNVPRIGYVNKMDRTGADFLAVCAQIKEHFGATALPVVLPIGAEDKFEGLV</sequence>
<accession>A0ABT1S4K7</accession>
<feature type="non-terminal residue" evidence="5">
    <location>
        <position position="1"/>
    </location>
</feature>
<comment type="caution">
    <text evidence="5">The sequence shown here is derived from an EMBL/GenBank/DDBJ whole genome shotgun (WGS) entry which is preliminary data.</text>
</comment>
<feature type="domain" description="Tr-type G" evidence="4">
    <location>
        <begin position="1"/>
        <end position="91"/>
    </location>
</feature>
<proteinExistence type="predicted"/>
<keyword evidence="3" id="KW-0342">GTP-binding</keyword>
<dbReference type="SUPFAM" id="SSF52540">
    <property type="entry name" value="P-loop containing nucleoside triphosphate hydrolases"/>
    <property type="match status" value="1"/>
</dbReference>
<evidence type="ECO:0000313" key="5">
    <source>
        <dbReference type="EMBL" id="MCQ4841876.1"/>
    </source>
</evidence>
<dbReference type="InterPro" id="IPR027417">
    <property type="entry name" value="P-loop_NTPase"/>
</dbReference>
<protein>
    <submittedName>
        <fullName evidence="5">GTP-binding protein</fullName>
    </submittedName>
</protein>
<feature type="non-terminal residue" evidence="5">
    <location>
        <position position="91"/>
    </location>
</feature>
<keyword evidence="6" id="KW-1185">Reference proteome</keyword>
<dbReference type="Proteomes" id="UP001524473">
    <property type="component" value="Unassembled WGS sequence"/>
</dbReference>
<reference evidence="5 6" key="1">
    <citation type="submission" date="2022-06" db="EMBL/GenBank/DDBJ databases">
        <title>Isolation of gut microbiota from human fecal samples.</title>
        <authorList>
            <person name="Pamer E.G."/>
            <person name="Barat B."/>
            <person name="Waligurski E."/>
            <person name="Medina S."/>
            <person name="Paddock L."/>
            <person name="Mostad J."/>
        </authorList>
    </citation>
    <scope>NUCLEOTIDE SEQUENCE [LARGE SCALE GENOMIC DNA]</scope>
    <source>
        <strain evidence="5 6">DFI.9.73</strain>
    </source>
</reference>
<gene>
    <name evidence="5" type="ORF">NE695_18420</name>
</gene>
<organism evidence="5 6">
    <name type="scientific">Neglectibacter timonensis</name>
    <dbReference type="NCBI Taxonomy" id="1776382"/>
    <lineage>
        <taxon>Bacteria</taxon>
        <taxon>Bacillati</taxon>
        <taxon>Bacillota</taxon>
        <taxon>Clostridia</taxon>
        <taxon>Eubacteriales</taxon>
        <taxon>Oscillospiraceae</taxon>
        <taxon>Neglectibacter</taxon>
    </lineage>
</organism>
<evidence type="ECO:0000256" key="3">
    <source>
        <dbReference type="ARBA" id="ARBA00023134"/>
    </source>
</evidence>
<keyword evidence="1" id="KW-0547">Nucleotide-binding</keyword>
<dbReference type="InterPro" id="IPR000795">
    <property type="entry name" value="T_Tr_GTP-bd_dom"/>
</dbReference>
<dbReference type="Gene3D" id="3.40.50.300">
    <property type="entry name" value="P-loop containing nucleotide triphosphate hydrolases"/>
    <property type="match status" value="2"/>
</dbReference>
<dbReference type="Pfam" id="PF00009">
    <property type="entry name" value="GTP_EFTU"/>
    <property type="match status" value="1"/>
</dbReference>